<dbReference type="EMBL" id="JACHDB010000001">
    <property type="protein sequence ID" value="MBB5433932.1"/>
    <property type="molecule type" value="Genomic_DNA"/>
</dbReference>
<organism evidence="2 3">
    <name type="scientific">Nocardiopsis composta</name>
    <dbReference type="NCBI Taxonomy" id="157465"/>
    <lineage>
        <taxon>Bacteria</taxon>
        <taxon>Bacillati</taxon>
        <taxon>Actinomycetota</taxon>
        <taxon>Actinomycetes</taxon>
        <taxon>Streptosporangiales</taxon>
        <taxon>Nocardiopsidaceae</taxon>
        <taxon>Nocardiopsis</taxon>
    </lineage>
</organism>
<accession>A0A7W8VF17</accession>
<dbReference type="RefSeq" id="WP_246528301.1">
    <property type="nucleotide sequence ID" value="NZ_BAAAJD010000136.1"/>
</dbReference>
<dbReference type="Proteomes" id="UP000572635">
    <property type="component" value="Unassembled WGS sequence"/>
</dbReference>
<comment type="caution">
    <text evidence="2">The sequence shown here is derived from an EMBL/GenBank/DDBJ whole genome shotgun (WGS) entry which is preliminary data.</text>
</comment>
<evidence type="ECO:0000313" key="2">
    <source>
        <dbReference type="EMBL" id="MBB5433932.1"/>
    </source>
</evidence>
<dbReference type="AlphaFoldDB" id="A0A7W8VF17"/>
<keyword evidence="3" id="KW-1185">Reference proteome</keyword>
<sequence length="161" mass="16900">MKGTLVLDSAGLAGYLADDRKVMLLVDSAKRHDHSLVISAATIIEAQYGGVKPARMGWVLSRLKVEDLTKDAARAAAELLRKAGLHGHRCAIDAMVAEAALRQSPPVTLLTSDVGDLSRLCGPAVRVVGIRGTPSESQKTESRPPSPTRGGRDPSVSAPAT</sequence>
<gene>
    <name evidence="2" type="ORF">HDA36_004016</name>
</gene>
<feature type="region of interest" description="Disordered" evidence="1">
    <location>
        <begin position="129"/>
        <end position="161"/>
    </location>
</feature>
<protein>
    <submittedName>
        <fullName evidence="2">Putative nucleic acid-binding protein</fullName>
    </submittedName>
</protein>
<evidence type="ECO:0000256" key="1">
    <source>
        <dbReference type="SAM" id="MobiDB-lite"/>
    </source>
</evidence>
<proteinExistence type="predicted"/>
<dbReference type="SUPFAM" id="SSF88723">
    <property type="entry name" value="PIN domain-like"/>
    <property type="match status" value="1"/>
</dbReference>
<name>A0A7W8VF17_9ACTN</name>
<dbReference type="InterPro" id="IPR029060">
    <property type="entry name" value="PIN-like_dom_sf"/>
</dbReference>
<reference evidence="2 3" key="1">
    <citation type="submission" date="2020-08" db="EMBL/GenBank/DDBJ databases">
        <title>Sequencing the genomes of 1000 actinobacteria strains.</title>
        <authorList>
            <person name="Klenk H.-P."/>
        </authorList>
    </citation>
    <scope>NUCLEOTIDE SEQUENCE [LARGE SCALE GENOMIC DNA]</scope>
    <source>
        <strain evidence="2 3">DSM 44551</strain>
    </source>
</reference>
<dbReference type="Gene3D" id="3.40.50.1010">
    <property type="entry name" value="5'-nuclease"/>
    <property type="match status" value="1"/>
</dbReference>
<evidence type="ECO:0000313" key="3">
    <source>
        <dbReference type="Proteomes" id="UP000572635"/>
    </source>
</evidence>